<keyword evidence="2" id="KW-1185">Reference proteome</keyword>
<gene>
    <name evidence="1" type="ORF">BC938DRAFT_470813</name>
</gene>
<evidence type="ECO:0000313" key="2">
    <source>
        <dbReference type="Proteomes" id="UP000274822"/>
    </source>
</evidence>
<comment type="caution">
    <text evidence="1">The sequence shown here is derived from an EMBL/GenBank/DDBJ whole genome shotgun (WGS) entry which is preliminary data.</text>
</comment>
<accession>A0A433Q9A7</accession>
<organism evidence="1 2">
    <name type="scientific">Jimgerdemannia flammicorona</name>
    <dbReference type="NCBI Taxonomy" id="994334"/>
    <lineage>
        <taxon>Eukaryota</taxon>
        <taxon>Fungi</taxon>
        <taxon>Fungi incertae sedis</taxon>
        <taxon>Mucoromycota</taxon>
        <taxon>Mucoromycotina</taxon>
        <taxon>Endogonomycetes</taxon>
        <taxon>Endogonales</taxon>
        <taxon>Endogonaceae</taxon>
        <taxon>Jimgerdemannia</taxon>
    </lineage>
</organism>
<evidence type="ECO:0000313" key="1">
    <source>
        <dbReference type="EMBL" id="RUS26398.1"/>
    </source>
</evidence>
<reference evidence="1 2" key="1">
    <citation type="journal article" date="2018" name="New Phytol.">
        <title>Phylogenomics of Endogonaceae and evolution of mycorrhizas within Mucoromycota.</title>
        <authorList>
            <person name="Chang Y."/>
            <person name="Desiro A."/>
            <person name="Na H."/>
            <person name="Sandor L."/>
            <person name="Lipzen A."/>
            <person name="Clum A."/>
            <person name="Barry K."/>
            <person name="Grigoriev I.V."/>
            <person name="Martin F.M."/>
            <person name="Stajich J.E."/>
            <person name="Smith M.E."/>
            <person name="Bonito G."/>
            <person name="Spatafora J.W."/>
        </authorList>
    </citation>
    <scope>NUCLEOTIDE SEQUENCE [LARGE SCALE GENOMIC DNA]</scope>
    <source>
        <strain evidence="1 2">AD002</strain>
    </source>
</reference>
<protein>
    <submittedName>
        <fullName evidence="1">Uncharacterized protein</fullName>
    </submittedName>
</protein>
<dbReference type="Proteomes" id="UP000274822">
    <property type="component" value="Unassembled WGS sequence"/>
</dbReference>
<dbReference type="EMBL" id="RBNJ01010527">
    <property type="protein sequence ID" value="RUS26398.1"/>
    <property type="molecule type" value="Genomic_DNA"/>
</dbReference>
<proteinExistence type="predicted"/>
<dbReference type="Gene3D" id="3.30.70.360">
    <property type="match status" value="1"/>
</dbReference>
<sequence>MRTMAILSVVSFLHHRYDLLLISRTMGRHQCCRRRRAGVEHLHAQVTDPAYKQKITSPPPESMASSYTVAMSARSLCRFQREELKPRIETCFHTAAEATGCGVKIQWREGIIYDLSTVHTICLHRRPR</sequence>
<dbReference type="AlphaFoldDB" id="A0A433Q9A7"/>
<name>A0A433Q9A7_9FUNG</name>